<feature type="domain" description="Signal transduction histidine kinase subgroup 3 dimerisation and phosphoacceptor" evidence="10">
    <location>
        <begin position="223"/>
        <end position="289"/>
    </location>
</feature>
<dbReference type="RefSeq" id="WP_144856924.1">
    <property type="nucleotide sequence ID" value="NZ_BAAAYT010000001.1"/>
</dbReference>
<dbReference type="InterPro" id="IPR050482">
    <property type="entry name" value="Sensor_HK_TwoCompSys"/>
</dbReference>
<evidence type="ECO:0000256" key="6">
    <source>
        <dbReference type="ARBA" id="ARBA00022777"/>
    </source>
</evidence>
<dbReference type="CDD" id="cd16917">
    <property type="entry name" value="HATPase_UhpB-NarQ-NarX-like"/>
    <property type="match status" value="1"/>
</dbReference>
<dbReference type="Gene3D" id="1.20.5.1930">
    <property type="match status" value="1"/>
</dbReference>
<keyword evidence="5" id="KW-0547">Nucleotide-binding</keyword>
<keyword evidence="9" id="KW-0472">Membrane</keyword>
<evidence type="ECO:0000256" key="9">
    <source>
        <dbReference type="SAM" id="Phobius"/>
    </source>
</evidence>
<proteinExistence type="predicted"/>
<feature type="transmembrane region" description="Helical" evidence="9">
    <location>
        <begin position="126"/>
        <end position="145"/>
    </location>
</feature>
<protein>
    <recommendedName>
        <fullName evidence="2">histidine kinase</fullName>
        <ecNumber evidence="2">2.7.13.3</ecNumber>
    </recommendedName>
</protein>
<evidence type="ECO:0000313" key="12">
    <source>
        <dbReference type="Proteomes" id="UP000315628"/>
    </source>
</evidence>
<dbReference type="Gene3D" id="3.30.565.10">
    <property type="entry name" value="Histidine kinase-like ATPase, C-terminal domain"/>
    <property type="match status" value="1"/>
</dbReference>
<dbReference type="PANTHER" id="PTHR24421:SF10">
    <property type="entry name" value="NITRATE_NITRITE SENSOR PROTEIN NARQ"/>
    <property type="match status" value="1"/>
</dbReference>
<name>A0A560WEB1_9MICO</name>
<dbReference type="Pfam" id="PF07730">
    <property type="entry name" value="HisKA_3"/>
    <property type="match status" value="1"/>
</dbReference>
<keyword evidence="4" id="KW-0808">Transferase</keyword>
<keyword evidence="6 11" id="KW-0418">Kinase</keyword>
<comment type="catalytic activity">
    <reaction evidence="1">
        <text>ATP + protein L-histidine = ADP + protein N-phospho-L-histidine.</text>
        <dbReference type="EC" id="2.7.13.3"/>
    </reaction>
</comment>
<dbReference type="GO" id="GO:0005524">
    <property type="term" value="F:ATP binding"/>
    <property type="evidence" value="ECO:0007669"/>
    <property type="project" value="UniProtKB-KW"/>
</dbReference>
<feature type="transmembrane region" description="Helical" evidence="9">
    <location>
        <begin position="165"/>
        <end position="192"/>
    </location>
</feature>
<evidence type="ECO:0000259" key="10">
    <source>
        <dbReference type="Pfam" id="PF07730"/>
    </source>
</evidence>
<sequence length="432" mass="47172">MRRIREFFALDDDWDRPGRGLRRRDVLLALGVGVLSLLVLELIRPLGTLEAVTAPIWVQWLVVAASALPLLTRRLWPLASLIAASVGFFALSTREPTLGGLLSVLVCYFIVVLGGVAWARNRREMLLVVSATMLLMLLWLVWGFAVGNALSDYPTEYQDDSVVPVWFAAVGLTFVINALYFAGAVLGGQVLWRNARQRTELEQQAATIEEQSVELREQAVTEERLRIARELHDVVAHHISAIGVQAAAARRVMDRDPQRAGSALEQIEGSSREAVGQMRALLGTLRSGQSAGSTTPQPGLAQLGELVTAHEGGPLEVSLDVIEDAPDQRDRVPVPVGQSVYRVVQEALTNVTRHSTAQRARVVLRVARARVEVEVTDDGRARGGTEGTSLGHLGIEERAALHGGGAEIGPRATDGYRVRWWAPLSDEGDRHE</sequence>
<comment type="caution">
    <text evidence="11">The sequence shown here is derived from an EMBL/GenBank/DDBJ whole genome shotgun (WGS) entry which is preliminary data.</text>
</comment>
<evidence type="ECO:0000256" key="7">
    <source>
        <dbReference type="ARBA" id="ARBA00022840"/>
    </source>
</evidence>
<keyword evidence="9" id="KW-1133">Transmembrane helix</keyword>
<dbReference type="SUPFAM" id="SSF55874">
    <property type="entry name" value="ATPase domain of HSP90 chaperone/DNA topoisomerase II/histidine kinase"/>
    <property type="match status" value="1"/>
</dbReference>
<dbReference type="InterPro" id="IPR036890">
    <property type="entry name" value="HATPase_C_sf"/>
</dbReference>
<dbReference type="GO" id="GO:0000155">
    <property type="term" value="F:phosphorelay sensor kinase activity"/>
    <property type="evidence" value="ECO:0007669"/>
    <property type="project" value="InterPro"/>
</dbReference>
<dbReference type="GO" id="GO:0046983">
    <property type="term" value="F:protein dimerization activity"/>
    <property type="evidence" value="ECO:0007669"/>
    <property type="project" value="InterPro"/>
</dbReference>
<organism evidence="11 12">
    <name type="scientific">Marihabitans asiaticum</name>
    <dbReference type="NCBI Taxonomy" id="415218"/>
    <lineage>
        <taxon>Bacteria</taxon>
        <taxon>Bacillati</taxon>
        <taxon>Actinomycetota</taxon>
        <taxon>Actinomycetes</taxon>
        <taxon>Micrococcales</taxon>
        <taxon>Intrasporangiaceae</taxon>
        <taxon>Marihabitans</taxon>
    </lineage>
</organism>
<dbReference type="AlphaFoldDB" id="A0A560WEB1"/>
<dbReference type="InterPro" id="IPR011712">
    <property type="entry name" value="Sig_transdc_His_kin_sub3_dim/P"/>
</dbReference>
<evidence type="ECO:0000256" key="8">
    <source>
        <dbReference type="ARBA" id="ARBA00023012"/>
    </source>
</evidence>
<keyword evidence="9" id="KW-0812">Transmembrane</keyword>
<keyword evidence="7" id="KW-0067">ATP-binding</keyword>
<gene>
    <name evidence="11" type="ORF">FB557_1465</name>
</gene>
<dbReference type="Proteomes" id="UP000315628">
    <property type="component" value="Unassembled WGS sequence"/>
</dbReference>
<evidence type="ECO:0000256" key="5">
    <source>
        <dbReference type="ARBA" id="ARBA00022741"/>
    </source>
</evidence>
<feature type="transmembrane region" description="Helical" evidence="9">
    <location>
        <begin position="98"/>
        <end position="119"/>
    </location>
</feature>
<feature type="transmembrane region" description="Helical" evidence="9">
    <location>
        <begin position="49"/>
        <end position="68"/>
    </location>
</feature>
<evidence type="ECO:0000256" key="2">
    <source>
        <dbReference type="ARBA" id="ARBA00012438"/>
    </source>
</evidence>
<feature type="transmembrane region" description="Helical" evidence="9">
    <location>
        <begin position="26"/>
        <end position="43"/>
    </location>
</feature>
<keyword evidence="12" id="KW-1185">Reference proteome</keyword>
<dbReference type="GO" id="GO:0016020">
    <property type="term" value="C:membrane"/>
    <property type="evidence" value="ECO:0007669"/>
    <property type="project" value="InterPro"/>
</dbReference>
<evidence type="ECO:0000256" key="4">
    <source>
        <dbReference type="ARBA" id="ARBA00022679"/>
    </source>
</evidence>
<dbReference type="EC" id="2.7.13.3" evidence="2"/>
<evidence type="ECO:0000256" key="3">
    <source>
        <dbReference type="ARBA" id="ARBA00022553"/>
    </source>
</evidence>
<feature type="transmembrane region" description="Helical" evidence="9">
    <location>
        <begin position="75"/>
        <end position="92"/>
    </location>
</feature>
<evidence type="ECO:0000313" key="11">
    <source>
        <dbReference type="EMBL" id="TWD15926.1"/>
    </source>
</evidence>
<dbReference type="OrthoDB" id="227596at2"/>
<dbReference type="PANTHER" id="PTHR24421">
    <property type="entry name" value="NITRATE/NITRITE SENSOR PROTEIN NARX-RELATED"/>
    <property type="match status" value="1"/>
</dbReference>
<accession>A0A560WEB1</accession>
<keyword evidence="3" id="KW-0597">Phosphoprotein</keyword>
<dbReference type="EMBL" id="VIUW01000002">
    <property type="protein sequence ID" value="TWD15926.1"/>
    <property type="molecule type" value="Genomic_DNA"/>
</dbReference>
<evidence type="ECO:0000256" key="1">
    <source>
        <dbReference type="ARBA" id="ARBA00000085"/>
    </source>
</evidence>
<keyword evidence="8" id="KW-0902">Two-component regulatory system</keyword>
<reference evidence="11 12" key="1">
    <citation type="submission" date="2019-06" db="EMBL/GenBank/DDBJ databases">
        <title>Sequencing the genomes of 1000 actinobacteria strains.</title>
        <authorList>
            <person name="Klenk H.-P."/>
        </authorList>
    </citation>
    <scope>NUCLEOTIDE SEQUENCE [LARGE SCALE GENOMIC DNA]</scope>
    <source>
        <strain evidence="11 12">DSM 18935</strain>
    </source>
</reference>